<reference evidence="1 2" key="1">
    <citation type="journal article" date="2019" name="Int. J. Syst. Evol. Microbiol.">
        <title>The Global Catalogue of Microorganisms (GCM) 10K type strain sequencing project: providing services to taxonomists for standard genome sequencing and annotation.</title>
        <authorList>
            <consortium name="The Broad Institute Genomics Platform"/>
            <consortium name="The Broad Institute Genome Sequencing Center for Infectious Disease"/>
            <person name="Wu L."/>
            <person name="Ma J."/>
        </authorList>
    </citation>
    <scope>NUCLEOTIDE SEQUENCE [LARGE SCALE GENOMIC DNA]</scope>
    <source>
        <strain evidence="1 2">CGMCC 1.12720</strain>
    </source>
</reference>
<sequence length="387" mass="41477">MKTPPKSSFRHWKAASLLLTTLLCGLFAIFLPPPRPLAAHGGEDHGETAAGASGVSSGAPDEVIMPKESQFLFEIRTQLVASDTLLTRRTLLGQVTAAPGGEGRVVAPQTGRLVTLNVRVGQNVKAGQVLAILDQTLAATEQIGLATDRANAQAELRGAQQDYARLKSIEDIAARKDVVSAELRLRQARQNAGILNNQSSQRRVELRAPITGTVDVFGLAVGQQVNQGDELLRVINPSQLYVQAQVFAADMKQVNEAGRFVIEGLQDGVSAPARLVSFSNVVNPVNQARELVLSVQGSSALRPGQSVNVRVQTRGAEAQLTVPTSAVTDVGGRPAVFVHTAPEVFKLRYIRPSAADDQQTTIAEGLTENERVVTQNTYQLKSVYLNQ</sequence>
<accession>A0ACB5PW24</accession>
<name>A0ACB5PW24_9BACT</name>
<dbReference type="EMBL" id="BMFN01000003">
    <property type="protein sequence ID" value="GGF77295.1"/>
    <property type="molecule type" value="Genomic_DNA"/>
</dbReference>
<evidence type="ECO:0000313" key="2">
    <source>
        <dbReference type="Proteomes" id="UP000605392"/>
    </source>
</evidence>
<keyword evidence="2" id="KW-1185">Reference proteome</keyword>
<evidence type="ECO:0000313" key="1">
    <source>
        <dbReference type="EMBL" id="GGF77295.1"/>
    </source>
</evidence>
<proteinExistence type="predicted"/>
<protein>
    <submittedName>
        <fullName evidence="1">RND transporter</fullName>
    </submittedName>
</protein>
<organism evidence="1 2">
    <name type="scientific">Hymenobacter qilianensis</name>
    <dbReference type="NCBI Taxonomy" id="1385715"/>
    <lineage>
        <taxon>Bacteria</taxon>
        <taxon>Pseudomonadati</taxon>
        <taxon>Bacteroidota</taxon>
        <taxon>Cytophagia</taxon>
        <taxon>Cytophagales</taxon>
        <taxon>Hymenobacteraceae</taxon>
        <taxon>Hymenobacter</taxon>
    </lineage>
</organism>
<gene>
    <name evidence="1" type="ORF">GCM10011375_35450</name>
</gene>
<comment type="caution">
    <text evidence="1">The sequence shown here is derived from an EMBL/GenBank/DDBJ whole genome shotgun (WGS) entry which is preliminary data.</text>
</comment>
<dbReference type="Proteomes" id="UP000605392">
    <property type="component" value="Unassembled WGS sequence"/>
</dbReference>